<feature type="signal peptide" evidence="4">
    <location>
        <begin position="1"/>
        <end position="26"/>
    </location>
</feature>
<dbReference type="RefSeq" id="WP_117297946.1">
    <property type="nucleotide sequence ID" value="NZ_QVQT02000001.1"/>
</dbReference>
<evidence type="ECO:0000256" key="1">
    <source>
        <dbReference type="ARBA" id="ARBA00006964"/>
    </source>
</evidence>
<dbReference type="AlphaFoldDB" id="A0A372IV29"/>
<feature type="chain" id="PRO_5016844021" evidence="4">
    <location>
        <begin position="27"/>
        <end position="317"/>
    </location>
</feature>
<sequence>MHQISRRRFVALTAAGIAATPLAAMARPIGGAVTAQDVVDRIKKNIGGDWTSETVDTFKTGDPSTPVTGIVTTALASLDVLGHAVKTGANLIITCEPTFFSKADTPTPPVRRPFGLGGPGRSAPPETPSAPPPPDPVFTAKDDFLRKHNLVVWRFSDHWRLRTPDPYSQGLVDAFGWSKFAGSGDPGHVSIPETSLDALVSHVKKSLNSRGGMRIVGDSKLRVRKVAFLPGSTPIQASIATLPGVDTIIAGEVREWESVEYVRDTVALGGKKALILVGRIVSENPGMQVCAQWLKTIVPEVASTWAPVGDPYWRPTL</sequence>
<keyword evidence="4" id="KW-0732">Signal</keyword>
<dbReference type="Pfam" id="PF01784">
    <property type="entry name" value="DUF34_NIF3"/>
    <property type="match status" value="1"/>
</dbReference>
<dbReference type="InterPro" id="IPR006311">
    <property type="entry name" value="TAT_signal"/>
</dbReference>
<evidence type="ECO:0000256" key="2">
    <source>
        <dbReference type="PIRSR" id="PIRSR602678-1"/>
    </source>
</evidence>
<dbReference type="OrthoDB" id="1116574at2"/>
<organism evidence="5 6">
    <name type="scientific">Paracidobacterium acidisoli</name>
    <dbReference type="NCBI Taxonomy" id="2303751"/>
    <lineage>
        <taxon>Bacteria</taxon>
        <taxon>Pseudomonadati</taxon>
        <taxon>Acidobacteriota</taxon>
        <taxon>Terriglobia</taxon>
        <taxon>Terriglobales</taxon>
        <taxon>Acidobacteriaceae</taxon>
        <taxon>Paracidobacterium</taxon>
    </lineage>
</organism>
<dbReference type="Gene3D" id="3.40.1390.30">
    <property type="entry name" value="NIF3 (NGG1p interacting factor 3)-like"/>
    <property type="match status" value="2"/>
</dbReference>
<dbReference type="PROSITE" id="PS51318">
    <property type="entry name" value="TAT"/>
    <property type="match status" value="1"/>
</dbReference>
<comment type="caution">
    <text evidence="5">The sequence shown here is derived from an EMBL/GenBank/DDBJ whole genome shotgun (WGS) entry which is preliminary data.</text>
</comment>
<feature type="region of interest" description="Disordered" evidence="3">
    <location>
        <begin position="104"/>
        <end position="136"/>
    </location>
</feature>
<name>A0A372IV29_9BACT</name>
<dbReference type="InterPro" id="IPR036069">
    <property type="entry name" value="DUF34/NIF3_sf"/>
</dbReference>
<feature type="compositionally biased region" description="Pro residues" evidence="3">
    <location>
        <begin position="125"/>
        <end position="136"/>
    </location>
</feature>
<keyword evidence="2" id="KW-0479">Metal-binding</keyword>
<dbReference type="GO" id="GO:0046872">
    <property type="term" value="F:metal ion binding"/>
    <property type="evidence" value="ECO:0007669"/>
    <property type="project" value="UniProtKB-KW"/>
</dbReference>
<dbReference type="Proteomes" id="UP000264702">
    <property type="component" value="Unassembled WGS sequence"/>
</dbReference>
<feature type="binding site" evidence="2">
    <location>
        <position position="283"/>
    </location>
    <ligand>
        <name>a divalent metal cation</name>
        <dbReference type="ChEBI" id="CHEBI:60240"/>
        <label>1</label>
    </ligand>
</feature>
<gene>
    <name evidence="5" type="ORF">D0Y96_03660</name>
</gene>
<keyword evidence="6" id="KW-1185">Reference proteome</keyword>
<dbReference type="EMBL" id="QVQT01000001">
    <property type="protein sequence ID" value="RFU18651.1"/>
    <property type="molecule type" value="Genomic_DNA"/>
</dbReference>
<evidence type="ECO:0000313" key="5">
    <source>
        <dbReference type="EMBL" id="RFU18651.1"/>
    </source>
</evidence>
<dbReference type="SUPFAM" id="SSF102705">
    <property type="entry name" value="NIF3 (NGG1p interacting factor 3)-like"/>
    <property type="match status" value="2"/>
</dbReference>
<evidence type="ECO:0000256" key="4">
    <source>
        <dbReference type="SAM" id="SignalP"/>
    </source>
</evidence>
<evidence type="ECO:0000313" key="6">
    <source>
        <dbReference type="Proteomes" id="UP000264702"/>
    </source>
</evidence>
<accession>A0A372IV29</accession>
<comment type="similarity">
    <text evidence="1">Belongs to the GTP cyclohydrolase I type 2/NIF3 family.</text>
</comment>
<protein>
    <submittedName>
        <fullName evidence="5">Uncharacterized protein</fullName>
    </submittedName>
</protein>
<evidence type="ECO:0000256" key="3">
    <source>
        <dbReference type="SAM" id="MobiDB-lite"/>
    </source>
</evidence>
<dbReference type="InterPro" id="IPR002678">
    <property type="entry name" value="DUF34/NIF3"/>
</dbReference>
<reference evidence="5 6" key="1">
    <citation type="submission" date="2018-08" db="EMBL/GenBank/DDBJ databases">
        <title>Acidipila sp. 4G-K13, an acidobacterium isolated from forest soil.</title>
        <authorList>
            <person name="Gao Z.-H."/>
            <person name="Qiu L.-H."/>
        </authorList>
    </citation>
    <scope>NUCLEOTIDE SEQUENCE [LARGE SCALE GENOMIC DNA]</scope>
    <source>
        <strain evidence="5 6">4G-K13</strain>
    </source>
</reference>
<proteinExistence type="inferred from homology"/>